<accession>A0A5B9E832</accession>
<reference evidence="1 2" key="1">
    <citation type="submission" date="2019-08" db="EMBL/GenBank/DDBJ databases">
        <title>Complete genome sequence of Terriglobus albidus strain ORNL.</title>
        <authorList>
            <person name="Podar M."/>
        </authorList>
    </citation>
    <scope>NUCLEOTIDE SEQUENCE [LARGE SCALE GENOMIC DNA]</scope>
    <source>
        <strain evidence="1 2">ORNL</strain>
    </source>
</reference>
<evidence type="ECO:0000313" key="1">
    <source>
        <dbReference type="EMBL" id="QEE26611.1"/>
    </source>
</evidence>
<organism evidence="1 2">
    <name type="scientific">Terriglobus albidus</name>
    <dbReference type="NCBI Taxonomy" id="1592106"/>
    <lineage>
        <taxon>Bacteria</taxon>
        <taxon>Pseudomonadati</taxon>
        <taxon>Acidobacteriota</taxon>
        <taxon>Terriglobia</taxon>
        <taxon>Terriglobales</taxon>
        <taxon>Acidobacteriaceae</taxon>
        <taxon>Terriglobus</taxon>
    </lineage>
</organism>
<dbReference type="KEGG" id="talb:FTW19_00470"/>
<evidence type="ECO:0000313" key="2">
    <source>
        <dbReference type="Proteomes" id="UP000321820"/>
    </source>
</evidence>
<gene>
    <name evidence="1" type="ORF">FTW19_00470</name>
</gene>
<protein>
    <submittedName>
        <fullName evidence="1">Uncharacterized protein</fullName>
    </submittedName>
</protein>
<dbReference type="AlphaFoldDB" id="A0A5B9E832"/>
<proteinExistence type="predicted"/>
<dbReference type="Proteomes" id="UP000321820">
    <property type="component" value="Chromosome"/>
</dbReference>
<keyword evidence="2" id="KW-1185">Reference proteome</keyword>
<name>A0A5B9E832_9BACT</name>
<dbReference type="EMBL" id="CP042806">
    <property type="protein sequence ID" value="QEE26611.1"/>
    <property type="molecule type" value="Genomic_DNA"/>
</dbReference>
<sequence>MLLIALAIFLAGCLLLAESCPRAAALLERRAGAAVAHLVLVDSHHDFRVLNALARIDSILEEFFGRTS</sequence>
<dbReference type="RefSeq" id="WP_147645749.1">
    <property type="nucleotide sequence ID" value="NZ_CP042806.1"/>
</dbReference>